<protein>
    <submittedName>
        <fullName evidence="2">Uncharacterized protein</fullName>
    </submittedName>
</protein>
<sequence>MNRAYTDQTTRLQYNRHLAAYYRQQIAALQQGLPRCPPYSTASTSLPEDSIDVVEVIVDDPLAAFEFPSQQETQRSTSSSSSMGTCSPNDDKDVIVTSRERTESYGSERSASFETPDSAGSSKTASPMPGSSIRMVTTSSPVAVMKGTKAKARVKSRGKGLSRIFRRRRGGDD</sequence>
<accession>A0AAN6FUZ1</accession>
<dbReference type="Proteomes" id="UP001168146">
    <property type="component" value="Unassembled WGS sequence"/>
</dbReference>
<reference evidence="2" key="1">
    <citation type="submission" date="2021-12" db="EMBL/GenBank/DDBJ databases">
        <title>Black yeast isolated from Biological Soil Crust.</title>
        <authorList>
            <person name="Kurbessoian T."/>
        </authorList>
    </citation>
    <scope>NUCLEOTIDE SEQUENCE</scope>
    <source>
        <strain evidence="2">CCFEE 5208</strain>
    </source>
</reference>
<organism evidence="2 3">
    <name type="scientific">Friedmanniomyces endolithicus</name>
    <dbReference type="NCBI Taxonomy" id="329885"/>
    <lineage>
        <taxon>Eukaryota</taxon>
        <taxon>Fungi</taxon>
        <taxon>Dikarya</taxon>
        <taxon>Ascomycota</taxon>
        <taxon>Pezizomycotina</taxon>
        <taxon>Dothideomycetes</taxon>
        <taxon>Dothideomycetidae</taxon>
        <taxon>Mycosphaerellales</taxon>
        <taxon>Teratosphaeriaceae</taxon>
        <taxon>Friedmanniomyces</taxon>
    </lineage>
</organism>
<feature type="region of interest" description="Disordered" evidence="1">
    <location>
        <begin position="65"/>
        <end position="173"/>
    </location>
</feature>
<feature type="compositionally biased region" description="Low complexity" evidence="1">
    <location>
        <begin position="69"/>
        <end position="87"/>
    </location>
</feature>
<comment type="caution">
    <text evidence="2">The sequence shown here is derived from an EMBL/GenBank/DDBJ whole genome shotgun (WGS) entry which is preliminary data.</text>
</comment>
<dbReference type="AlphaFoldDB" id="A0AAN6FUZ1"/>
<feature type="compositionally biased region" description="Polar residues" evidence="1">
    <location>
        <begin position="104"/>
        <end position="125"/>
    </location>
</feature>
<gene>
    <name evidence="2" type="ORF">LTR82_004830</name>
</gene>
<feature type="compositionally biased region" description="Basic residues" evidence="1">
    <location>
        <begin position="148"/>
        <end position="173"/>
    </location>
</feature>
<feature type="compositionally biased region" description="Basic and acidic residues" evidence="1">
    <location>
        <begin position="89"/>
        <end position="103"/>
    </location>
</feature>
<evidence type="ECO:0000313" key="3">
    <source>
        <dbReference type="Proteomes" id="UP001168146"/>
    </source>
</evidence>
<name>A0AAN6FUZ1_9PEZI</name>
<proteinExistence type="predicted"/>
<evidence type="ECO:0000313" key="2">
    <source>
        <dbReference type="EMBL" id="KAK0324390.1"/>
    </source>
</evidence>
<evidence type="ECO:0000256" key="1">
    <source>
        <dbReference type="SAM" id="MobiDB-lite"/>
    </source>
</evidence>
<dbReference type="EMBL" id="JASUXU010000010">
    <property type="protein sequence ID" value="KAK0324390.1"/>
    <property type="molecule type" value="Genomic_DNA"/>
</dbReference>